<accession>A0ABR4CSN0</accession>
<dbReference type="EMBL" id="JAZHXI010000004">
    <property type="protein sequence ID" value="KAL2072079.1"/>
    <property type="molecule type" value="Genomic_DNA"/>
</dbReference>
<gene>
    <name evidence="1" type="ORF">VTL71DRAFT_11422</name>
</gene>
<evidence type="ECO:0000313" key="1">
    <source>
        <dbReference type="EMBL" id="KAL2072079.1"/>
    </source>
</evidence>
<evidence type="ECO:0000313" key="2">
    <source>
        <dbReference type="Proteomes" id="UP001595075"/>
    </source>
</evidence>
<comment type="caution">
    <text evidence="1">The sequence shown here is derived from an EMBL/GenBank/DDBJ whole genome shotgun (WGS) entry which is preliminary data.</text>
</comment>
<name>A0ABR4CSN0_9HELO</name>
<keyword evidence="2" id="KW-1185">Reference proteome</keyword>
<reference evidence="1 2" key="1">
    <citation type="journal article" date="2024" name="Commun. Biol.">
        <title>Comparative genomic analysis of thermophilic fungi reveals convergent evolutionary adaptations and gene losses.</title>
        <authorList>
            <person name="Steindorff A.S."/>
            <person name="Aguilar-Pontes M.V."/>
            <person name="Robinson A.J."/>
            <person name="Andreopoulos B."/>
            <person name="LaButti K."/>
            <person name="Kuo A."/>
            <person name="Mondo S."/>
            <person name="Riley R."/>
            <person name="Otillar R."/>
            <person name="Haridas S."/>
            <person name="Lipzen A."/>
            <person name="Grimwood J."/>
            <person name="Schmutz J."/>
            <person name="Clum A."/>
            <person name="Reid I.D."/>
            <person name="Moisan M.C."/>
            <person name="Butler G."/>
            <person name="Nguyen T.T.M."/>
            <person name="Dewar K."/>
            <person name="Conant G."/>
            <person name="Drula E."/>
            <person name="Henrissat B."/>
            <person name="Hansel C."/>
            <person name="Singer S."/>
            <person name="Hutchinson M.I."/>
            <person name="de Vries R.P."/>
            <person name="Natvig D.O."/>
            <person name="Powell A.J."/>
            <person name="Tsang A."/>
            <person name="Grigoriev I.V."/>
        </authorList>
    </citation>
    <scope>NUCLEOTIDE SEQUENCE [LARGE SCALE GENOMIC DNA]</scope>
    <source>
        <strain evidence="1 2">CBS 494.80</strain>
    </source>
</reference>
<dbReference type="Proteomes" id="UP001595075">
    <property type="component" value="Unassembled WGS sequence"/>
</dbReference>
<protein>
    <submittedName>
        <fullName evidence="1">Uncharacterized protein</fullName>
    </submittedName>
</protein>
<organism evidence="1 2">
    <name type="scientific">Oculimacula yallundae</name>
    <dbReference type="NCBI Taxonomy" id="86028"/>
    <lineage>
        <taxon>Eukaryota</taxon>
        <taxon>Fungi</taxon>
        <taxon>Dikarya</taxon>
        <taxon>Ascomycota</taxon>
        <taxon>Pezizomycotina</taxon>
        <taxon>Leotiomycetes</taxon>
        <taxon>Helotiales</taxon>
        <taxon>Ploettnerulaceae</taxon>
        <taxon>Oculimacula</taxon>
    </lineage>
</organism>
<sequence length="105" mass="12325">MRIGDWGYHSNQILDEEYTQACLREFAPNEPEEDWDDRDHMYCIYYNMLFSLNHLGEGRAVRQMASDDMYFLIDNYARFWEAGGPPRLAVEERVGLSAERDHAAA</sequence>
<proteinExistence type="predicted"/>